<feature type="transmembrane region" description="Helical" evidence="1">
    <location>
        <begin position="734"/>
        <end position="752"/>
    </location>
</feature>
<reference evidence="2 3" key="1">
    <citation type="submission" date="2024-04" db="EMBL/GenBank/DDBJ databases">
        <title>Tritrichomonas musculus Genome.</title>
        <authorList>
            <person name="Alves-Ferreira E."/>
            <person name="Grigg M."/>
            <person name="Lorenzi H."/>
            <person name="Galac M."/>
        </authorList>
    </citation>
    <scope>NUCLEOTIDE SEQUENCE [LARGE SCALE GENOMIC DNA]</scope>
    <source>
        <strain evidence="2 3">EAF2021</strain>
    </source>
</reference>
<feature type="transmembrane region" description="Helical" evidence="1">
    <location>
        <begin position="228"/>
        <end position="247"/>
    </location>
</feature>
<evidence type="ECO:0000313" key="3">
    <source>
        <dbReference type="Proteomes" id="UP001470230"/>
    </source>
</evidence>
<keyword evidence="3" id="KW-1185">Reference proteome</keyword>
<accession>A0ABR2KTQ9</accession>
<feature type="transmembrane region" description="Helical" evidence="1">
    <location>
        <begin position="162"/>
        <end position="184"/>
    </location>
</feature>
<feature type="transmembrane region" description="Helical" evidence="1">
    <location>
        <begin position="205"/>
        <end position="222"/>
    </location>
</feature>
<proteinExistence type="predicted"/>
<feature type="transmembrane region" description="Helical" evidence="1">
    <location>
        <begin position="91"/>
        <end position="118"/>
    </location>
</feature>
<feature type="transmembrane region" description="Helical" evidence="1">
    <location>
        <begin position="281"/>
        <end position="301"/>
    </location>
</feature>
<name>A0ABR2KTQ9_9EUKA</name>
<keyword evidence="1" id="KW-1133">Transmembrane helix</keyword>
<feature type="transmembrane region" description="Helical" evidence="1">
    <location>
        <begin position="472"/>
        <end position="494"/>
    </location>
</feature>
<evidence type="ECO:0000313" key="2">
    <source>
        <dbReference type="EMBL" id="KAK8894484.1"/>
    </source>
</evidence>
<gene>
    <name evidence="2" type="ORF">M9Y10_022918</name>
</gene>
<comment type="caution">
    <text evidence="2">The sequence shown here is derived from an EMBL/GenBank/DDBJ whole genome shotgun (WGS) entry which is preliminary data.</text>
</comment>
<feature type="transmembrane region" description="Helical" evidence="1">
    <location>
        <begin position="37"/>
        <end position="56"/>
    </location>
</feature>
<dbReference type="EMBL" id="JAPFFF010000003">
    <property type="protein sequence ID" value="KAK8894484.1"/>
    <property type="molecule type" value="Genomic_DNA"/>
</dbReference>
<keyword evidence="1" id="KW-0812">Transmembrane</keyword>
<dbReference type="Proteomes" id="UP001470230">
    <property type="component" value="Unassembled WGS sequence"/>
</dbReference>
<feature type="transmembrane region" description="Helical" evidence="1">
    <location>
        <begin position="130"/>
        <end position="156"/>
    </location>
</feature>
<protein>
    <submittedName>
        <fullName evidence="2">Uncharacterized protein</fullName>
    </submittedName>
</protein>
<feature type="transmembrane region" description="Helical" evidence="1">
    <location>
        <begin position="616"/>
        <end position="639"/>
    </location>
</feature>
<feature type="transmembrane region" description="Helical" evidence="1">
    <location>
        <begin position="693"/>
        <end position="714"/>
    </location>
</feature>
<feature type="transmembrane region" description="Helical" evidence="1">
    <location>
        <begin position="254"/>
        <end position="275"/>
    </location>
</feature>
<organism evidence="2 3">
    <name type="scientific">Tritrichomonas musculus</name>
    <dbReference type="NCBI Taxonomy" id="1915356"/>
    <lineage>
        <taxon>Eukaryota</taxon>
        <taxon>Metamonada</taxon>
        <taxon>Parabasalia</taxon>
        <taxon>Tritrichomonadida</taxon>
        <taxon>Tritrichomonadidae</taxon>
        <taxon>Tritrichomonas</taxon>
    </lineage>
</organism>
<evidence type="ECO:0000256" key="1">
    <source>
        <dbReference type="SAM" id="Phobius"/>
    </source>
</evidence>
<feature type="transmembrane region" description="Helical" evidence="1">
    <location>
        <begin position="836"/>
        <end position="860"/>
    </location>
</feature>
<keyword evidence="1" id="KW-0472">Membrane</keyword>
<sequence length="1200" mass="138586">MQTDLLEEESQNYINRENDRLGNFTSELQFFVSNHNIINSFISFFVYILFICYQFLSSLSPAPIDNPTMLPIDYPYAILTGTISSPTKPMILILTFFFDTVVIANFLLTFFIAFYVLITPLHHPFVTKAFGFFWFYFIPLLTPILLVVFSRGYIYLSINDDHLLFFLTLLSNVLLYAIILFTGICNSVSSYKLTHFLSAQKPFQVIILIFSIAFVHQLISFVNYPSVSLLFVSVIIQFVGIIYFSIFPLYADQWLTFISLAYYIFAFGLSIARTISTQMEIWIPSSILGVSFAVAFCISFISKRIFYTKIGYINNVFERKSFDKKDIINSILTLDLNSLETYKLWAIAKFDYNIPIEILTLIYKKLLSRNSKDLFDAFFLFALKQRLKSNQEEDISVFLSSINSLKAEFWKAVWKSDPSLFSSLSAKIGHDRLVLKQSLLFHFKSNPEMKEKIKENFDPTYTKQSKKCFSTFHLVCLILFILSISSQIILIIIYRKSYSKFVRFTNIRDFLSIITLLQIDLWPTDHVSVGKTFIDAKNQWEKIQDDELFTTKSLGGMQYYQIINQYLNAIENYNLTKILTSEVTDIQIFEIFGSLFHKENKNFEQSFGEQTSKISLFLFATIIIFIVLYISIFLISMIVSSSREHRFFKIFQSFHKQDIKTYCQNQFGYKINEKTEKLVPLPLQKIEWKALKYYVASFVVSFLLAVIHWIINVINYYLLLSNSIYLSDYMDKSGYMIIAFAYYSAGIFYENVSTVQTSQIILATRESDAQFNNLFNIDSKRSLIRLIPESILKNLASYLYLSTITESTETIKDTILKLSSGFDLNDPPLYQNDFEFYLRTFIMMMLTIFITVLCYIWHYFLNDLHLSSMNEKHSLLFEFEQSFNIDKSWRLSQYKSEELPLIILIASADMKIKFASNMAKEKLAVDVGNKITDINLDLIHSSEILNAIHDMKNSNASEPVRIRNDNENFTIISPSFQIISCIKTLRSIVLIDDIEEPVDSDDTTILESANPFFKVGSPTSVSFKNDQTALISLKLIGLSAFVNNNIRNPQVIKSYLTTILSKIDEFEDFARISVRNNTLLLVSHNITFSSVNQFVSICADFGMKAQEIVATISKQYEAPVYCSVLFHRCEAMTLKMSEASCGQSDFTSNVVNFIDECHSHFLMNAIGFVPRMKITQILNMSKIMTIPLKNGSTADIFIFI</sequence>